<dbReference type="EMBL" id="AP018227">
    <property type="protein sequence ID" value="BAY85671.1"/>
    <property type="molecule type" value="Genomic_DNA"/>
</dbReference>
<evidence type="ECO:0000313" key="2">
    <source>
        <dbReference type="Proteomes" id="UP000218418"/>
    </source>
</evidence>
<reference evidence="1 2" key="1">
    <citation type="submission" date="2017-06" db="EMBL/GenBank/DDBJ databases">
        <title>Genome sequencing of cyanobaciteial culture collection at National Institute for Environmental Studies (NIES).</title>
        <authorList>
            <person name="Hirose Y."/>
            <person name="Shimura Y."/>
            <person name="Fujisawa T."/>
            <person name="Nakamura Y."/>
            <person name="Kawachi M."/>
        </authorList>
    </citation>
    <scope>NUCLEOTIDE SEQUENCE [LARGE SCALE GENOMIC DNA]</scope>
    <source>
        <strain evidence="1 2">NIES-267</strain>
    </source>
</reference>
<sequence length="52" mass="6188">MNYADIAVYGKDKKLQLLVEVKSRHGRSINWAAQMRRNMYAHGLLPETRFFY</sequence>
<keyword evidence="2" id="KW-1185">Reference proteome</keyword>
<dbReference type="AlphaFoldDB" id="A0A1Z4LWZ9"/>
<organism evidence="1 2">
    <name type="scientific">Calothrix parasitica NIES-267</name>
    <dbReference type="NCBI Taxonomy" id="1973488"/>
    <lineage>
        <taxon>Bacteria</taxon>
        <taxon>Bacillati</taxon>
        <taxon>Cyanobacteriota</taxon>
        <taxon>Cyanophyceae</taxon>
        <taxon>Nostocales</taxon>
        <taxon>Calotrichaceae</taxon>
        <taxon>Calothrix</taxon>
    </lineage>
</organism>
<protein>
    <submittedName>
        <fullName evidence="1">Uncharacterized protein</fullName>
    </submittedName>
</protein>
<evidence type="ECO:0000313" key="1">
    <source>
        <dbReference type="EMBL" id="BAY85671.1"/>
    </source>
</evidence>
<accession>A0A1Z4LWZ9</accession>
<proteinExistence type="predicted"/>
<dbReference type="Proteomes" id="UP000218418">
    <property type="component" value="Chromosome"/>
</dbReference>
<gene>
    <name evidence="1" type="ORF">NIES267_51720</name>
</gene>
<name>A0A1Z4LWZ9_9CYAN</name>